<keyword evidence="6" id="KW-0645">Protease</keyword>
<dbReference type="InterPro" id="IPR012338">
    <property type="entry name" value="Beta-lactam/transpept-like"/>
</dbReference>
<dbReference type="GO" id="GO:0071972">
    <property type="term" value="F:peptidoglycan L,D-transpeptidase activity"/>
    <property type="evidence" value="ECO:0007669"/>
    <property type="project" value="TreeGrafter"/>
</dbReference>
<evidence type="ECO:0000256" key="6">
    <source>
        <dbReference type="ARBA" id="ARBA00022670"/>
    </source>
</evidence>
<keyword evidence="7 14" id="KW-0812">Transmembrane</keyword>
<dbReference type="NCBIfam" id="TIGR03423">
    <property type="entry name" value="pbp2_mrdA"/>
    <property type="match status" value="1"/>
</dbReference>
<keyword evidence="4" id="KW-1003">Cell membrane</keyword>
<evidence type="ECO:0000256" key="5">
    <source>
        <dbReference type="ARBA" id="ARBA00022519"/>
    </source>
</evidence>
<keyword evidence="8" id="KW-0378">Hydrolase</keyword>
<dbReference type="PANTHER" id="PTHR30627">
    <property type="entry name" value="PEPTIDOGLYCAN D,D-TRANSPEPTIDASE"/>
    <property type="match status" value="1"/>
</dbReference>
<keyword evidence="12 14" id="KW-0472">Membrane</keyword>
<dbReference type="InterPro" id="IPR036138">
    <property type="entry name" value="PBP_dimer_sf"/>
</dbReference>
<dbReference type="Gene3D" id="3.90.1310.10">
    <property type="entry name" value="Penicillin-binding protein 2a (Domain 2)"/>
    <property type="match status" value="1"/>
</dbReference>
<proteinExistence type="inferred from homology"/>
<evidence type="ECO:0000256" key="9">
    <source>
        <dbReference type="ARBA" id="ARBA00022960"/>
    </source>
</evidence>
<comment type="subcellular location">
    <subcellularLocation>
        <location evidence="2">Cell membrane</location>
    </subcellularLocation>
    <subcellularLocation>
        <location evidence="1">Membrane</location>
        <topology evidence="1">Single-pass membrane protein</topology>
    </subcellularLocation>
</comment>
<dbReference type="InterPro" id="IPR050515">
    <property type="entry name" value="Beta-lactam/transpept"/>
</dbReference>
<dbReference type="Pfam" id="PF00905">
    <property type="entry name" value="Transpeptidase"/>
    <property type="match status" value="1"/>
</dbReference>
<dbReference type="Proteomes" id="UP001057291">
    <property type="component" value="Unassembled WGS sequence"/>
</dbReference>
<evidence type="ECO:0000256" key="14">
    <source>
        <dbReference type="SAM" id="Phobius"/>
    </source>
</evidence>
<feature type="transmembrane region" description="Helical" evidence="14">
    <location>
        <begin position="21"/>
        <end position="39"/>
    </location>
</feature>
<evidence type="ECO:0000256" key="3">
    <source>
        <dbReference type="ARBA" id="ARBA00007171"/>
    </source>
</evidence>
<dbReference type="InterPro" id="IPR001460">
    <property type="entry name" value="PCN-bd_Tpept"/>
</dbReference>
<feature type="domain" description="Penicillin-binding protein transpeptidase" evidence="15">
    <location>
        <begin position="308"/>
        <end position="643"/>
    </location>
</feature>
<keyword evidence="9" id="KW-0133">Cell shape</keyword>
<keyword evidence="10" id="KW-0573">Peptidoglycan synthesis</keyword>
<protein>
    <submittedName>
        <fullName evidence="17">Penicillin-binding protein</fullName>
    </submittedName>
</protein>
<evidence type="ECO:0000256" key="1">
    <source>
        <dbReference type="ARBA" id="ARBA00004167"/>
    </source>
</evidence>
<evidence type="ECO:0000256" key="2">
    <source>
        <dbReference type="ARBA" id="ARBA00004236"/>
    </source>
</evidence>
<evidence type="ECO:0000259" key="15">
    <source>
        <dbReference type="Pfam" id="PF00905"/>
    </source>
</evidence>
<sequence>MKEGISMEDEKKSGITRRLNLLFTVVFLALSILIVRLSYVQLKDGEKYRAKAESNRFDTLPVPAPRGFIYDRNNQLLVTNKPSFTITFTLLDRKQYRQDPAKVVKHIADLLSPVVGKSPIELLKDMDVPKDMLEQMGIPETSIKEMKIGDTPSLPISTPRRIVTKANDKEVAFVKEHQNELPGVNVVVEPIRDYVKGTLASHVLGYLGGIPKEEYEKYKEKGYRNDATVGLSGVERQYEDYLRGKDGSLKVEVNMFNQPIKLYDEVKPVRGDDVYLNIDANLQQVTEKALEDQVKWLNANRRRIDNAMAVAMNPNTGEVLALASYPPYNPNDWVGGISDANYQKFIPAEMNRAIQFPVPPGSTVKMGTVLLGLKNGVINSDTVFYDAGRLQVGWTPSGQPNYIYSWDHGGLGALDPRKALAVSSNVYMFQVALRLGGWLPTPPKDVNYWLQHDLPAAIHTFDTYFKQFGLGVKTGIDLPGEQTGFMADAQYLADLAYTAIGQHESYTPIELAQYVSVLANGGKRMEPHVVKEIRDPNGNVVFRNDPKVLNTVPINPNDLQVVREGMRDDVIKSYGTAYSAFVGAPYAVAAKTGTSETSVKGFENSWIVGYAPYDHPQIAFAICVPGGGSGTDSTLPIARKMMDAFFHVSK</sequence>
<dbReference type="InterPro" id="IPR017790">
    <property type="entry name" value="Penicillin-binding_protein_2"/>
</dbReference>
<reference evidence="17" key="1">
    <citation type="journal article" date="2023" name="Int. J. Syst. Evol. Microbiol.">
        <title>Collibacillus ludicampi gen. nov., sp. nov., a new soil bacterium of the family Alicyclobacillaceae.</title>
        <authorList>
            <person name="Jojima T."/>
            <person name="Ioku Y."/>
            <person name="Fukuta Y."/>
            <person name="Shirasaka N."/>
            <person name="Matsumura Y."/>
            <person name="Mori M."/>
        </authorList>
    </citation>
    <scope>NUCLEOTIDE SEQUENCE</scope>
    <source>
        <strain evidence="17">TP075</strain>
    </source>
</reference>
<dbReference type="Pfam" id="PF03717">
    <property type="entry name" value="PBP_dimer"/>
    <property type="match status" value="1"/>
</dbReference>
<dbReference type="GO" id="GO:0008658">
    <property type="term" value="F:penicillin binding"/>
    <property type="evidence" value="ECO:0007669"/>
    <property type="project" value="InterPro"/>
</dbReference>
<evidence type="ECO:0000256" key="13">
    <source>
        <dbReference type="ARBA" id="ARBA00023316"/>
    </source>
</evidence>
<name>A0AAV4L9Z8_9BACL</name>
<evidence type="ECO:0000259" key="16">
    <source>
        <dbReference type="Pfam" id="PF03717"/>
    </source>
</evidence>
<evidence type="ECO:0000256" key="4">
    <source>
        <dbReference type="ARBA" id="ARBA00022475"/>
    </source>
</evidence>
<dbReference type="AlphaFoldDB" id="A0AAV4L9Z8"/>
<keyword evidence="5" id="KW-0997">Cell inner membrane</keyword>
<comment type="caution">
    <text evidence="17">The sequence shown here is derived from an EMBL/GenBank/DDBJ whole genome shotgun (WGS) entry which is preliminary data.</text>
</comment>
<dbReference type="EMBL" id="BOQE01000001">
    <property type="protein sequence ID" value="GIM44601.1"/>
    <property type="molecule type" value="Genomic_DNA"/>
</dbReference>
<comment type="similarity">
    <text evidence="3">Belongs to the transpeptidase family.</text>
</comment>
<dbReference type="Gene3D" id="3.40.710.10">
    <property type="entry name" value="DD-peptidase/beta-lactamase superfamily"/>
    <property type="match status" value="1"/>
</dbReference>
<dbReference type="GO" id="GO:0009252">
    <property type="term" value="P:peptidoglycan biosynthetic process"/>
    <property type="evidence" value="ECO:0007669"/>
    <property type="project" value="UniProtKB-KW"/>
</dbReference>
<evidence type="ECO:0000256" key="7">
    <source>
        <dbReference type="ARBA" id="ARBA00022692"/>
    </source>
</evidence>
<keyword evidence="11 14" id="KW-1133">Transmembrane helix</keyword>
<dbReference type="SUPFAM" id="SSF56601">
    <property type="entry name" value="beta-lactamase/transpeptidase-like"/>
    <property type="match status" value="1"/>
</dbReference>
<dbReference type="GO" id="GO:0009002">
    <property type="term" value="F:serine-type D-Ala-D-Ala carboxypeptidase activity"/>
    <property type="evidence" value="ECO:0007669"/>
    <property type="project" value="InterPro"/>
</dbReference>
<keyword evidence="18" id="KW-1185">Reference proteome</keyword>
<accession>A0AAV4L9Z8</accession>
<evidence type="ECO:0000256" key="11">
    <source>
        <dbReference type="ARBA" id="ARBA00022989"/>
    </source>
</evidence>
<dbReference type="GO" id="GO:0008360">
    <property type="term" value="P:regulation of cell shape"/>
    <property type="evidence" value="ECO:0007669"/>
    <property type="project" value="UniProtKB-KW"/>
</dbReference>
<dbReference type="GO" id="GO:0006508">
    <property type="term" value="P:proteolysis"/>
    <property type="evidence" value="ECO:0007669"/>
    <property type="project" value="UniProtKB-KW"/>
</dbReference>
<evidence type="ECO:0000256" key="10">
    <source>
        <dbReference type="ARBA" id="ARBA00022984"/>
    </source>
</evidence>
<dbReference type="GO" id="GO:0071555">
    <property type="term" value="P:cell wall organization"/>
    <property type="evidence" value="ECO:0007669"/>
    <property type="project" value="UniProtKB-KW"/>
</dbReference>
<evidence type="ECO:0000256" key="8">
    <source>
        <dbReference type="ARBA" id="ARBA00022801"/>
    </source>
</evidence>
<dbReference type="PANTHER" id="PTHR30627:SF2">
    <property type="entry name" value="PEPTIDOGLYCAN D,D-TRANSPEPTIDASE MRDA"/>
    <property type="match status" value="1"/>
</dbReference>
<gene>
    <name evidence="17" type="ORF">DNHGIG_01500</name>
</gene>
<dbReference type="GO" id="GO:0005886">
    <property type="term" value="C:plasma membrane"/>
    <property type="evidence" value="ECO:0007669"/>
    <property type="project" value="UniProtKB-SubCell"/>
</dbReference>
<dbReference type="InterPro" id="IPR005311">
    <property type="entry name" value="PBP_dimer"/>
</dbReference>
<evidence type="ECO:0000256" key="12">
    <source>
        <dbReference type="ARBA" id="ARBA00023136"/>
    </source>
</evidence>
<dbReference type="RefSeq" id="WP_282197872.1">
    <property type="nucleotide sequence ID" value="NZ_BOQE01000001.1"/>
</dbReference>
<evidence type="ECO:0000313" key="17">
    <source>
        <dbReference type="EMBL" id="GIM44601.1"/>
    </source>
</evidence>
<organism evidence="17 18">
    <name type="scientific">Collibacillus ludicampi</name>
    <dbReference type="NCBI Taxonomy" id="2771369"/>
    <lineage>
        <taxon>Bacteria</taxon>
        <taxon>Bacillati</taxon>
        <taxon>Bacillota</taxon>
        <taxon>Bacilli</taxon>
        <taxon>Bacillales</taxon>
        <taxon>Alicyclobacillaceae</taxon>
        <taxon>Collibacillus</taxon>
    </lineage>
</organism>
<feature type="domain" description="Penicillin-binding protein dimerisation" evidence="16">
    <location>
        <begin position="62"/>
        <end position="260"/>
    </location>
</feature>
<evidence type="ECO:0000313" key="18">
    <source>
        <dbReference type="Proteomes" id="UP001057291"/>
    </source>
</evidence>
<dbReference type="SUPFAM" id="SSF56519">
    <property type="entry name" value="Penicillin binding protein dimerisation domain"/>
    <property type="match status" value="1"/>
</dbReference>
<keyword evidence="13" id="KW-0961">Cell wall biogenesis/degradation</keyword>